<dbReference type="AlphaFoldDB" id="A0A6C0EL19"/>
<accession>A0A6C0EL19</accession>
<reference evidence="1" key="1">
    <citation type="journal article" date="2020" name="Nature">
        <title>Giant virus diversity and host interactions through global metagenomics.</title>
        <authorList>
            <person name="Schulz F."/>
            <person name="Roux S."/>
            <person name="Paez-Espino D."/>
            <person name="Jungbluth S."/>
            <person name="Walsh D.A."/>
            <person name="Denef V.J."/>
            <person name="McMahon K.D."/>
            <person name="Konstantinidis K.T."/>
            <person name="Eloe-Fadrosh E.A."/>
            <person name="Kyrpides N.C."/>
            <person name="Woyke T."/>
        </authorList>
    </citation>
    <scope>NUCLEOTIDE SEQUENCE</scope>
    <source>
        <strain evidence="1">GVMAG-M-3300009068-24</strain>
    </source>
</reference>
<evidence type="ECO:0000313" key="1">
    <source>
        <dbReference type="EMBL" id="QHT29718.1"/>
    </source>
</evidence>
<protein>
    <submittedName>
        <fullName evidence="1">Uncharacterized protein</fullName>
    </submittedName>
</protein>
<dbReference type="EMBL" id="MN738881">
    <property type="protein sequence ID" value="QHT29718.1"/>
    <property type="molecule type" value="Genomic_DNA"/>
</dbReference>
<sequence length="274" mass="32700">MNLCKERIRNGNAEKVIKSPKQIKYVPRIHHEKSIEEFEQLPELYQNSYMLHHLSKDEYQRILPRIISIGNGVYSHMDRYEFWSVYKVNNQMRFTSMMFDPVTNSVFKANQPILNCENCGNNWRAKSLEGFKNQYKILCHTCKLCNQTFKIRPIKNYIGENLIFQSKLEKKFVDWCNENSIIVRNGPYIDYFHNGKSHRYRVDFIVGNILVEVKDFHIWHKNQVESGKWKAKQDAVESAISTNNDYTKFVLLTPHNWNQMLTEIKLYLHKKVKI</sequence>
<proteinExistence type="predicted"/>
<organism evidence="1">
    <name type="scientific">viral metagenome</name>
    <dbReference type="NCBI Taxonomy" id="1070528"/>
    <lineage>
        <taxon>unclassified sequences</taxon>
        <taxon>metagenomes</taxon>
        <taxon>organismal metagenomes</taxon>
    </lineage>
</organism>
<name>A0A6C0EL19_9ZZZZ</name>